<dbReference type="KEGG" id="vhy:G7082_14785"/>
<dbReference type="Proteomes" id="UP000501747">
    <property type="component" value="Chromosome"/>
</dbReference>
<dbReference type="Pfam" id="PF13349">
    <property type="entry name" value="DUF4097"/>
    <property type="match status" value="1"/>
</dbReference>
<name>A0A6G8AXD6_9ENTE</name>
<reference evidence="2 3" key="1">
    <citation type="submission" date="2020-03" db="EMBL/GenBank/DDBJ databases">
        <title>Vagococcus sp. nov., isolated from beetles.</title>
        <authorList>
            <person name="Hyun D.-W."/>
            <person name="Bae J.-W."/>
        </authorList>
    </citation>
    <scope>NUCLEOTIDE SEQUENCE [LARGE SCALE GENOMIC DNA]</scope>
    <source>
        <strain evidence="2 3">HDW17B</strain>
    </source>
</reference>
<keyword evidence="3" id="KW-1185">Reference proteome</keyword>
<organism evidence="2 3">
    <name type="scientific">Vagococcus hydrophili</name>
    <dbReference type="NCBI Taxonomy" id="2714947"/>
    <lineage>
        <taxon>Bacteria</taxon>
        <taxon>Bacillati</taxon>
        <taxon>Bacillota</taxon>
        <taxon>Bacilli</taxon>
        <taxon>Lactobacillales</taxon>
        <taxon>Enterococcaceae</taxon>
        <taxon>Vagococcus</taxon>
    </lineage>
</organism>
<proteinExistence type="predicted"/>
<accession>A0A6G8AXD6</accession>
<gene>
    <name evidence="2" type="ORF">G7082_14785</name>
</gene>
<dbReference type="RefSeq" id="WP_166035962.1">
    <property type="nucleotide sequence ID" value="NZ_CP049887.1"/>
</dbReference>
<dbReference type="EMBL" id="CP049887">
    <property type="protein sequence ID" value="QIL49677.1"/>
    <property type="molecule type" value="Genomic_DNA"/>
</dbReference>
<sequence length="354" mass="39622">MNKQEQKLKVLKMLEEGTINQSEALDLLELIGAEKEKEQEKEITIPREPIRVTIPEAPLDFFTNGHQSFSVSAEVHAESIQSLKLLGKNSKVSLRTHTGNNIEIEGWYKAVRNGDPMINFEENDGNYVLNYNVHGVKYLGFDVWVPEVVLMNLYLENSNATVDVSGAIAKRMTTLTKNAHINLSQCQSDNLVAVTKNAHIDMRQVVATKCELSTTNAKINVKNVKAEVGEFVTTNAEIALHDSQITKCNLQTKNAKIWLDLASLNLMNEQTQFEVEGKTTNANIDIFLPEMMELPFKMNASTKRGCIYTDSIDLKVSARDKGYLNAKTESYDYSAVTLDMNLQTTNANINVKGE</sequence>
<evidence type="ECO:0000313" key="3">
    <source>
        <dbReference type="Proteomes" id="UP000501747"/>
    </source>
</evidence>
<feature type="domain" description="DUF4097" evidence="1">
    <location>
        <begin position="118"/>
        <end position="291"/>
    </location>
</feature>
<protein>
    <submittedName>
        <fullName evidence="2">DUF4097 domain-containing protein</fullName>
    </submittedName>
</protein>
<dbReference type="InterPro" id="IPR025164">
    <property type="entry name" value="Toastrack_DUF4097"/>
</dbReference>
<evidence type="ECO:0000259" key="1">
    <source>
        <dbReference type="Pfam" id="PF13349"/>
    </source>
</evidence>
<dbReference type="AlphaFoldDB" id="A0A6G8AXD6"/>
<evidence type="ECO:0000313" key="2">
    <source>
        <dbReference type="EMBL" id="QIL49677.1"/>
    </source>
</evidence>